<gene>
    <name evidence="7" type="ORF">CYMTET_29488</name>
</gene>
<keyword evidence="3 5" id="KW-1133">Transmembrane helix</keyword>
<dbReference type="PANTHER" id="PTHR12308">
    <property type="entry name" value="ANOCTAMIN"/>
    <property type="match status" value="1"/>
</dbReference>
<dbReference type="Pfam" id="PF04547">
    <property type="entry name" value="Anoctamin"/>
    <property type="match status" value="1"/>
</dbReference>
<comment type="subcellular location">
    <subcellularLocation>
        <location evidence="1">Membrane</location>
        <topology evidence="1">Multi-pass membrane protein</topology>
    </subcellularLocation>
</comment>
<protein>
    <recommendedName>
        <fullName evidence="6">Anoctamin transmembrane domain-containing protein</fullName>
    </recommendedName>
</protein>
<name>A0AAE0FL42_9CHLO</name>
<dbReference type="PANTHER" id="PTHR12308:SF73">
    <property type="entry name" value="ANOCTAMIN"/>
    <property type="match status" value="1"/>
</dbReference>
<feature type="domain" description="Anoctamin transmembrane" evidence="6">
    <location>
        <begin position="141"/>
        <end position="454"/>
    </location>
</feature>
<evidence type="ECO:0000259" key="6">
    <source>
        <dbReference type="Pfam" id="PF04547"/>
    </source>
</evidence>
<accession>A0AAE0FL42</accession>
<keyword evidence="8" id="KW-1185">Reference proteome</keyword>
<dbReference type="EMBL" id="LGRX02016791">
    <property type="protein sequence ID" value="KAK3261613.1"/>
    <property type="molecule type" value="Genomic_DNA"/>
</dbReference>
<evidence type="ECO:0000256" key="2">
    <source>
        <dbReference type="ARBA" id="ARBA00022692"/>
    </source>
</evidence>
<dbReference type="InterPro" id="IPR007632">
    <property type="entry name" value="Anoctamin"/>
</dbReference>
<evidence type="ECO:0000256" key="5">
    <source>
        <dbReference type="SAM" id="Phobius"/>
    </source>
</evidence>
<keyword evidence="4 5" id="KW-0472">Membrane</keyword>
<dbReference type="Proteomes" id="UP001190700">
    <property type="component" value="Unassembled WGS sequence"/>
</dbReference>
<keyword evidence="2 5" id="KW-0812">Transmembrane</keyword>
<evidence type="ECO:0000256" key="4">
    <source>
        <dbReference type="ARBA" id="ARBA00023136"/>
    </source>
</evidence>
<comment type="caution">
    <text evidence="7">The sequence shown here is derived from an EMBL/GenBank/DDBJ whole genome shotgun (WGS) entry which is preliminary data.</text>
</comment>
<proteinExistence type="predicted"/>
<dbReference type="GO" id="GO:0016020">
    <property type="term" value="C:membrane"/>
    <property type="evidence" value="ECO:0007669"/>
    <property type="project" value="UniProtKB-SubCell"/>
</dbReference>
<evidence type="ECO:0000256" key="3">
    <source>
        <dbReference type="ARBA" id="ARBA00022989"/>
    </source>
</evidence>
<feature type="transmembrane region" description="Helical" evidence="5">
    <location>
        <begin position="164"/>
        <end position="188"/>
    </location>
</feature>
<dbReference type="GO" id="GO:0005254">
    <property type="term" value="F:chloride channel activity"/>
    <property type="evidence" value="ECO:0007669"/>
    <property type="project" value="TreeGrafter"/>
</dbReference>
<reference evidence="7 8" key="1">
    <citation type="journal article" date="2015" name="Genome Biol. Evol.">
        <title>Comparative Genomics of a Bacterivorous Green Alga Reveals Evolutionary Causalities and Consequences of Phago-Mixotrophic Mode of Nutrition.</title>
        <authorList>
            <person name="Burns J.A."/>
            <person name="Paasch A."/>
            <person name="Narechania A."/>
            <person name="Kim E."/>
        </authorList>
    </citation>
    <scope>NUCLEOTIDE SEQUENCE [LARGE SCALE GENOMIC DNA]</scope>
    <source>
        <strain evidence="7 8">PLY_AMNH</strain>
    </source>
</reference>
<evidence type="ECO:0000256" key="1">
    <source>
        <dbReference type="ARBA" id="ARBA00004141"/>
    </source>
</evidence>
<feature type="transmembrane region" description="Helical" evidence="5">
    <location>
        <begin position="84"/>
        <end position="102"/>
    </location>
</feature>
<evidence type="ECO:0000313" key="8">
    <source>
        <dbReference type="Proteomes" id="UP001190700"/>
    </source>
</evidence>
<dbReference type="AlphaFoldDB" id="A0AAE0FL42"/>
<sequence>MAFFLPNNSGPAVLVGEPAATVAELAAAAELLTPANAKIALPLHDPATSGSLLRRSTQERNLPLDDLTAYFGHRAGNYFTFMNTYINGLALPSGLATLLMLLRLRRKGKPDGPVTQAATRLCVALWGVRLVHALKSTQHANTEAKEDPMPADARQLRRTSTGQALKNTAVTIVILAAVKAILITSLNLQGYIKSSASRCAIPVLQRMAAPGGVCDAEHSIKGLAPVIIHSLIINALNTRYTALCQKQAASDGTGNSAVLMKRLFFEGLDTFLPLWWLSVVRADRPALADELLSLLRNDPIRRLLVESILPLLQLRQGASFLRMVLLRSRLQGKPPKDRLAFLLHTVSNEGGDDKKNLESAPADVEDLVEWEDFDDWVEMVAQFATLMFFGPNAPYAFPVVLLSNVLEARSDVFKLCCCTRRPALESIENVSREISTWHGTLKLIAYVGAVVNIGAALHILATTRCKQVLCDSNTR</sequence>
<organism evidence="7 8">
    <name type="scientific">Cymbomonas tetramitiformis</name>
    <dbReference type="NCBI Taxonomy" id="36881"/>
    <lineage>
        <taxon>Eukaryota</taxon>
        <taxon>Viridiplantae</taxon>
        <taxon>Chlorophyta</taxon>
        <taxon>Pyramimonadophyceae</taxon>
        <taxon>Pyramimonadales</taxon>
        <taxon>Pyramimonadaceae</taxon>
        <taxon>Cymbomonas</taxon>
    </lineage>
</organism>
<evidence type="ECO:0000313" key="7">
    <source>
        <dbReference type="EMBL" id="KAK3261613.1"/>
    </source>
</evidence>
<dbReference type="InterPro" id="IPR049452">
    <property type="entry name" value="Anoctamin_TM"/>
</dbReference>